<dbReference type="OrthoDB" id="9797536at2"/>
<evidence type="ECO:0000256" key="1">
    <source>
        <dbReference type="ARBA" id="ARBA00005417"/>
    </source>
</evidence>
<evidence type="ECO:0000256" key="2">
    <source>
        <dbReference type="ARBA" id="ARBA00022448"/>
    </source>
</evidence>
<evidence type="ECO:0000313" key="6">
    <source>
        <dbReference type="EMBL" id="KKB07466.1"/>
    </source>
</evidence>
<dbReference type="InterPro" id="IPR003593">
    <property type="entry name" value="AAA+_ATPase"/>
</dbReference>
<dbReference type="PANTHER" id="PTHR42788:SF19">
    <property type="entry name" value="ALIPHATIC SULFONATES IMPORT ATP-BINDING PROTEIN SSUB 2"/>
    <property type="match status" value="1"/>
</dbReference>
<evidence type="ECO:0000256" key="4">
    <source>
        <dbReference type="ARBA" id="ARBA00022840"/>
    </source>
</evidence>
<keyword evidence="2" id="KW-0813">Transport</keyword>
<protein>
    <recommendedName>
        <fullName evidence="5">ABC transporter domain-containing protein</fullName>
    </recommendedName>
</protein>
<dbReference type="InterPro" id="IPR050166">
    <property type="entry name" value="ABC_transporter_ATP-bind"/>
</dbReference>
<dbReference type="PROSITE" id="PS50893">
    <property type="entry name" value="ABC_TRANSPORTER_2"/>
    <property type="match status" value="1"/>
</dbReference>
<dbReference type="SMART" id="SM00382">
    <property type="entry name" value="AAA"/>
    <property type="match status" value="1"/>
</dbReference>
<comment type="caution">
    <text evidence="6">The sequence shown here is derived from an EMBL/GenBank/DDBJ whole genome shotgun (WGS) entry which is preliminary data.</text>
</comment>
<feature type="domain" description="ABC transporter" evidence="5">
    <location>
        <begin position="5"/>
        <end position="224"/>
    </location>
</feature>
<accession>A0A0F5FF24</accession>
<name>A0A0F5FF24_9HYPH</name>
<dbReference type="InterPro" id="IPR017871">
    <property type="entry name" value="ABC_transporter-like_CS"/>
</dbReference>
<dbReference type="RefSeq" id="WP_046105495.1">
    <property type="nucleotide sequence ID" value="NZ_JZEY01000061.1"/>
</dbReference>
<keyword evidence="4" id="KW-0067">ATP-binding</keyword>
<dbReference type="PROSITE" id="PS00211">
    <property type="entry name" value="ABC_TRANSPORTER_1"/>
    <property type="match status" value="1"/>
</dbReference>
<organism evidence="6 7">
    <name type="scientific">Devosia chinhatensis</name>
    <dbReference type="NCBI Taxonomy" id="429727"/>
    <lineage>
        <taxon>Bacteria</taxon>
        <taxon>Pseudomonadati</taxon>
        <taxon>Pseudomonadota</taxon>
        <taxon>Alphaproteobacteria</taxon>
        <taxon>Hyphomicrobiales</taxon>
        <taxon>Devosiaceae</taxon>
        <taxon>Devosia</taxon>
    </lineage>
</organism>
<dbReference type="Pfam" id="PF00005">
    <property type="entry name" value="ABC_tran"/>
    <property type="match status" value="1"/>
</dbReference>
<dbReference type="PATRIC" id="fig|429727.3.peg.2458"/>
<dbReference type="Gene3D" id="3.40.50.300">
    <property type="entry name" value="P-loop containing nucleotide triphosphate hydrolases"/>
    <property type="match status" value="1"/>
</dbReference>
<comment type="similarity">
    <text evidence="1">Belongs to the ABC transporter superfamily.</text>
</comment>
<evidence type="ECO:0000313" key="7">
    <source>
        <dbReference type="Proteomes" id="UP000033649"/>
    </source>
</evidence>
<gene>
    <name evidence="6" type="ORF">VE26_11945</name>
</gene>
<dbReference type="PANTHER" id="PTHR42788">
    <property type="entry name" value="TAURINE IMPORT ATP-BINDING PROTEIN-RELATED"/>
    <property type="match status" value="1"/>
</dbReference>
<evidence type="ECO:0000259" key="5">
    <source>
        <dbReference type="PROSITE" id="PS50893"/>
    </source>
</evidence>
<dbReference type="AlphaFoldDB" id="A0A0F5FF24"/>
<proteinExistence type="inferred from homology"/>
<dbReference type="EMBL" id="JZEY01000061">
    <property type="protein sequence ID" value="KKB07466.1"/>
    <property type="molecule type" value="Genomic_DNA"/>
</dbReference>
<dbReference type="SUPFAM" id="SSF52540">
    <property type="entry name" value="P-loop containing nucleoside triphosphate hydrolases"/>
    <property type="match status" value="1"/>
</dbReference>
<keyword evidence="7" id="KW-1185">Reference proteome</keyword>
<dbReference type="GO" id="GO:0016887">
    <property type="term" value="F:ATP hydrolysis activity"/>
    <property type="evidence" value="ECO:0007669"/>
    <property type="project" value="InterPro"/>
</dbReference>
<dbReference type="InterPro" id="IPR003439">
    <property type="entry name" value="ABC_transporter-like_ATP-bd"/>
</dbReference>
<dbReference type="Proteomes" id="UP000033649">
    <property type="component" value="Unassembled WGS sequence"/>
</dbReference>
<dbReference type="STRING" id="429727.VE26_11945"/>
<dbReference type="InterPro" id="IPR027417">
    <property type="entry name" value="P-loop_NTPase"/>
</dbReference>
<dbReference type="GO" id="GO:0005524">
    <property type="term" value="F:ATP binding"/>
    <property type="evidence" value="ECO:0007669"/>
    <property type="project" value="UniProtKB-KW"/>
</dbReference>
<evidence type="ECO:0000256" key="3">
    <source>
        <dbReference type="ARBA" id="ARBA00022741"/>
    </source>
</evidence>
<keyword evidence="3" id="KW-0547">Nucleotide-binding</keyword>
<reference evidence="6 7" key="1">
    <citation type="submission" date="2015-03" db="EMBL/GenBank/DDBJ databases">
        <authorList>
            <person name="Hassan Y."/>
            <person name="Lepp D."/>
            <person name="Li X.-Z."/>
            <person name="Zhou T."/>
        </authorList>
    </citation>
    <scope>NUCLEOTIDE SEQUENCE [LARGE SCALE GENOMIC DNA]</scope>
    <source>
        <strain evidence="6 7">IPL18</strain>
    </source>
</reference>
<sequence length="233" mass="24884">MAADLTIEITEKRYGAGAPLFTDFHLCVPRGKVVALLGPSGVGKSSLLRMVAGIDRTFSGSIRLGTQDLADAPGMVFQDPRLLPWLTAVDNVRLANGALSLAEATALLDQVGLAGEGRAFPGQLSGGMQRRVALARALATRSGLLLLDEPFVSLDRQLAGEMRTLLAGVIARLGPTMLLVTHDPEDAAHLADSAVILSGRPVRIARQVQLPVPRADRDRQVMEDYRRLFDGDA</sequence>